<dbReference type="EMBL" id="VJXY01000006">
    <property type="protein sequence ID" value="MBD6615760.1"/>
    <property type="molecule type" value="Genomic_DNA"/>
</dbReference>
<dbReference type="InterPro" id="IPR007227">
    <property type="entry name" value="Cell_shape_determining_MreD"/>
</dbReference>
<dbReference type="GO" id="GO:0008360">
    <property type="term" value="P:regulation of cell shape"/>
    <property type="evidence" value="ECO:0007669"/>
    <property type="project" value="UniProtKB-KW"/>
</dbReference>
<feature type="transmembrane region" description="Helical" evidence="9">
    <location>
        <begin position="152"/>
        <end position="172"/>
    </location>
</feature>
<evidence type="ECO:0000256" key="7">
    <source>
        <dbReference type="ARBA" id="ARBA00023136"/>
    </source>
</evidence>
<evidence type="ECO:0000256" key="1">
    <source>
        <dbReference type="ARBA" id="ARBA00004651"/>
    </source>
</evidence>
<accession>A0AA40SVM9</accession>
<name>A0AA40SVM9_9NOST</name>
<keyword evidence="6 9" id="KW-1133">Transmembrane helix</keyword>
<evidence type="ECO:0000256" key="9">
    <source>
        <dbReference type="SAM" id="Phobius"/>
    </source>
</evidence>
<keyword evidence="4 9" id="KW-0812">Transmembrane</keyword>
<feature type="transmembrane region" description="Helical" evidence="9">
    <location>
        <begin position="192"/>
        <end position="215"/>
    </location>
</feature>
<gene>
    <name evidence="10" type="primary">mreD</name>
    <name evidence="10" type="ORF">FNW02_07925</name>
</gene>
<feature type="transmembrane region" description="Helical" evidence="9">
    <location>
        <begin position="87"/>
        <end position="111"/>
    </location>
</feature>
<dbReference type="NCBIfam" id="TIGR03426">
    <property type="entry name" value="shape_MreD"/>
    <property type="match status" value="1"/>
</dbReference>
<evidence type="ECO:0000256" key="4">
    <source>
        <dbReference type="ARBA" id="ARBA00022692"/>
    </source>
</evidence>
<comment type="subcellular location">
    <subcellularLocation>
        <location evidence="1">Cell membrane</location>
        <topology evidence="1">Multi-pass membrane protein</topology>
    </subcellularLocation>
</comment>
<comment type="caution">
    <text evidence="10">The sequence shown here is derived from an EMBL/GenBank/DDBJ whole genome shotgun (WGS) entry which is preliminary data.</text>
</comment>
<dbReference type="Proteomes" id="UP001165986">
    <property type="component" value="Unassembled WGS sequence"/>
</dbReference>
<protein>
    <submittedName>
        <fullName evidence="10">Rod shape-determining protein MreD</fullName>
    </submittedName>
</protein>
<keyword evidence="5" id="KW-0133">Cell shape</keyword>
<organism evidence="10 11">
    <name type="scientific">Komarekiella delphini-convector SJRDD-AB1</name>
    <dbReference type="NCBI Taxonomy" id="2593771"/>
    <lineage>
        <taxon>Bacteria</taxon>
        <taxon>Bacillati</taxon>
        <taxon>Cyanobacteriota</taxon>
        <taxon>Cyanophyceae</taxon>
        <taxon>Nostocales</taxon>
        <taxon>Nostocaceae</taxon>
        <taxon>Komarekiella</taxon>
        <taxon>Komarekiella delphini-convector</taxon>
    </lineage>
</organism>
<dbReference type="AlphaFoldDB" id="A0AA40SVM9"/>
<evidence type="ECO:0000256" key="3">
    <source>
        <dbReference type="ARBA" id="ARBA00022475"/>
    </source>
</evidence>
<feature type="transmembrane region" description="Helical" evidence="9">
    <location>
        <begin position="54"/>
        <end position="75"/>
    </location>
</feature>
<keyword evidence="7 9" id="KW-0472">Membrane</keyword>
<dbReference type="RefSeq" id="WP_191757001.1">
    <property type="nucleotide sequence ID" value="NZ_VJXY01000006.1"/>
</dbReference>
<sequence length="227" mass="25201">MKIPSFGGSKQKQPKSSESVLKSSEGPKSALRFSTKSKIPNKPFSHWHPGLHQLVNWTVTVGSVLLCLLLLPTRLPGMELLEIGPNWLLIWVVTWSVKRTVFAGALAGIVLGLLQDAMTSPNPTHAVSLAIVGILTSLLQKQRFMEEDFISIALIAFGMAFLAETIFGLQLTLMGDAYGGHGLRKVVDIWTYYQRVALASAILSSLWAPVVYYPLNLWWQRMKLLEQ</sequence>
<evidence type="ECO:0000256" key="2">
    <source>
        <dbReference type="ARBA" id="ARBA00007776"/>
    </source>
</evidence>
<evidence type="ECO:0000313" key="11">
    <source>
        <dbReference type="Proteomes" id="UP001165986"/>
    </source>
</evidence>
<keyword evidence="11" id="KW-1185">Reference proteome</keyword>
<evidence type="ECO:0000256" key="6">
    <source>
        <dbReference type="ARBA" id="ARBA00022989"/>
    </source>
</evidence>
<keyword evidence="3" id="KW-1003">Cell membrane</keyword>
<dbReference type="GO" id="GO:0005886">
    <property type="term" value="C:plasma membrane"/>
    <property type="evidence" value="ECO:0007669"/>
    <property type="project" value="UniProtKB-SubCell"/>
</dbReference>
<feature type="compositionally biased region" description="Polar residues" evidence="8">
    <location>
        <begin position="8"/>
        <end position="22"/>
    </location>
</feature>
<evidence type="ECO:0000256" key="5">
    <source>
        <dbReference type="ARBA" id="ARBA00022960"/>
    </source>
</evidence>
<evidence type="ECO:0000313" key="10">
    <source>
        <dbReference type="EMBL" id="MBD6615760.1"/>
    </source>
</evidence>
<proteinExistence type="inferred from homology"/>
<reference evidence="10" key="1">
    <citation type="submission" date="2019-07" db="EMBL/GenBank/DDBJ databases">
        <title>Toxilogical consequences of a new and cryptic species of cyanobacteria (Komarekiella delphini-convector) recovered from the epidermis of a bottlenose dolphin and 1500 ft. in the air.</title>
        <authorList>
            <person name="Brown A.O."/>
            <person name="Dvorak P."/>
            <person name="Villanueva C.D."/>
            <person name="Foss A.J."/>
            <person name="Garvey A.D."/>
            <person name="Gibson Q.A."/>
            <person name="Johansen J.R."/>
            <person name="Casamatta D.A."/>
        </authorList>
    </citation>
    <scope>NUCLEOTIDE SEQUENCE</scope>
    <source>
        <strain evidence="10">SJRDD-AB1</strain>
    </source>
</reference>
<feature type="region of interest" description="Disordered" evidence="8">
    <location>
        <begin position="1"/>
        <end position="29"/>
    </location>
</feature>
<comment type="similarity">
    <text evidence="2">Belongs to the MreD family.</text>
</comment>
<evidence type="ECO:0000256" key="8">
    <source>
        <dbReference type="SAM" id="MobiDB-lite"/>
    </source>
</evidence>